<protein>
    <recommendedName>
        <fullName evidence="3">DUF2118 domain-containing protein</fullName>
    </recommendedName>
</protein>
<gene>
    <name evidence="1" type="ordered locus">Shell_1644</name>
</gene>
<reference evidence="2" key="1">
    <citation type="submission" date="2010-05" db="EMBL/GenBank/DDBJ databases">
        <title>Complete sequence of Staphylothermus hellenicus DSM 12710.</title>
        <authorList>
            <consortium name="US DOE Joint Genome Institute"/>
            <person name="Lucas S."/>
            <person name="Copeland A."/>
            <person name="Lapidus A."/>
            <person name="Cheng J.-F."/>
            <person name="Bruce D."/>
            <person name="Goodwin L."/>
            <person name="Pitluck S."/>
            <person name="Davenport K."/>
            <person name="Detter J.C."/>
            <person name="Han C."/>
            <person name="Tapia R."/>
            <person name="Larimer F."/>
            <person name="Land M."/>
            <person name="Hauser L."/>
            <person name="Kyrpides N."/>
            <person name="Mikhailova N."/>
            <person name="Anderson I.J."/>
            <person name="Woyke T."/>
        </authorList>
    </citation>
    <scope>NUCLEOTIDE SEQUENCE [LARGE SCALE GENOMIC DNA]</scope>
    <source>
        <strain evidence="2">DSM 12710 / JCM 10830 / BK20S6-10-b1 / P8</strain>
    </source>
</reference>
<dbReference type="OrthoDB" id="17793at2157"/>
<name>D7DAD3_STAHD</name>
<accession>D7DAD3</accession>
<dbReference type="AlphaFoldDB" id="D7DAD3"/>
<reference evidence="1 2" key="2">
    <citation type="journal article" date="2011" name="Stand. Genomic Sci.">
        <title>Complete genome sequence of Staphylothermus hellenicus P8.</title>
        <authorList>
            <person name="Anderson I."/>
            <person name="Wirth R."/>
            <person name="Lucas S."/>
            <person name="Copeland A."/>
            <person name="Lapidus A."/>
            <person name="Cheng J.F."/>
            <person name="Goodwin L."/>
            <person name="Pitluck S."/>
            <person name="Davenport K."/>
            <person name="Detter J.C."/>
            <person name="Han C."/>
            <person name="Tapia R."/>
            <person name="Land M."/>
            <person name="Hauser L."/>
            <person name="Pati A."/>
            <person name="Mikhailova N."/>
            <person name="Woyke T."/>
            <person name="Klenk H.P."/>
            <person name="Kyrpides N."/>
            <person name="Ivanova N."/>
        </authorList>
    </citation>
    <scope>NUCLEOTIDE SEQUENCE [LARGE SCALE GENOMIC DNA]</scope>
    <source>
        <strain evidence="2">DSM 12710 / JCM 10830 / BK20S6-10-b1 / P8</strain>
    </source>
</reference>
<dbReference type="KEGG" id="shc:Shell_1644"/>
<evidence type="ECO:0000313" key="1">
    <source>
        <dbReference type="EMBL" id="ADI32729.1"/>
    </source>
</evidence>
<dbReference type="InterPro" id="IPR019217">
    <property type="entry name" value="DUF2118"/>
</dbReference>
<evidence type="ECO:0000313" key="2">
    <source>
        <dbReference type="Proteomes" id="UP000002573"/>
    </source>
</evidence>
<proteinExistence type="predicted"/>
<dbReference type="EMBL" id="CP002051">
    <property type="protein sequence ID" value="ADI32729.1"/>
    <property type="molecule type" value="Genomic_DNA"/>
</dbReference>
<sequence length="171" mass="19910">MEKYRYPEIFVEGVEGDKYILEINGHYALAFTKEDIDNVNYKRVFGHIVYEHIINYIDLVKPATKKAFIVIPEYSGEKEMKGFLIDENKKLCLIEVKGVQPYVFPREGDVIEERDKVAYIITGKGEVRTIRSPCKGVVLLVINFPWEKPERYVLAVVNKDDIREIIIRKSP</sequence>
<dbReference type="eggNOG" id="arCOG01724">
    <property type="taxonomic scope" value="Archaea"/>
</dbReference>
<dbReference type="Pfam" id="PF09891">
    <property type="entry name" value="DUF2118"/>
    <property type="match status" value="1"/>
</dbReference>
<dbReference type="STRING" id="591019.Shell_1644"/>
<dbReference type="Proteomes" id="UP000002573">
    <property type="component" value="Chromosome"/>
</dbReference>
<dbReference type="HOGENOM" id="CLU_1559552_0_0_2"/>
<dbReference type="RefSeq" id="WP_013143926.1">
    <property type="nucleotide sequence ID" value="NC_014205.1"/>
</dbReference>
<keyword evidence="2" id="KW-1185">Reference proteome</keyword>
<dbReference type="GeneID" id="9234937"/>
<organism evidence="1 2">
    <name type="scientific">Staphylothermus hellenicus (strain DSM 12710 / JCM 10830 / BK20S6-10-b1 / P8)</name>
    <dbReference type="NCBI Taxonomy" id="591019"/>
    <lineage>
        <taxon>Archaea</taxon>
        <taxon>Thermoproteota</taxon>
        <taxon>Thermoprotei</taxon>
        <taxon>Desulfurococcales</taxon>
        <taxon>Desulfurococcaceae</taxon>
        <taxon>Staphylothermus</taxon>
    </lineage>
</organism>
<dbReference type="Gene3D" id="2.40.50.100">
    <property type="match status" value="1"/>
</dbReference>
<evidence type="ECO:0008006" key="3">
    <source>
        <dbReference type="Google" id="ProtNLM"/>
    </source>
</evidence>